<sequence>MIARINKLRGVFTLQSSLLHVYTNKFLSTSSYLRDKRAALVLSGSGVYDGTEIHEASACLVHLSRHGTDVSMFAPDVKQMHVIDHSKGAEMSEERNVLIESARIARGNIEALSKLSADNFDCLVIPGGFGAAKNLSTFATEGIQCRVNSAVERVVQDFHRSNKPIAFCCISSVIAAKVLGNVEVTVGGESEEDGKWPYAGTVAAIRDMGGIHFYKEVTDTHIDHVNRIVTCPAFMGNAPLHHVYDGIGKLIFELLQLIK</sequence>
<evidence type="ECO:0000313" key="2">
    <source>
        <dbReference type="EMBL" id="KAI6651019.1"/>
    </source>
</evidence>
<dbReference type="Gene3D" id="3.40.50.880">
    <property type="match status" value="1"/>
</dbReference>
<gene>
    <name evidence="2" type="ORF">LOD99_5596</name>
</gene>
<dbReference type="EMBL" id="JAKMXF010000308">
    <property type="protein sequence ID" value="KAI6651019.1"/>
    <property type="molecule type" value="Genomic_DNA"/>
</dbReference>
<proteinExistence type="predicted"/>
<keyword evidence="3" id="KW-1185">Reference proteome</keyword>
<evidence type="ECO:0000313" key="3">
    <source>
        <dbReference type="Proteomes" id="UP001165289"/>
    </source>
</evidence>
<dbReference type="CDD" id="cd03133">
    <property type="entry name" value="GATase1_ES1"/>
    <property type="match status" value="1"/>
</dbReference>
<dbReference type="SUPFAM" id="SSF52317">
    <property type="entry name" value="Class I glutamine amidotransferase-like"/>
    <property type="match status" value="1"/>
</dbReference>
<dbReference type="Proteomes" id="UP001165289">
    <property type="component" value="Unassembled WGS sequence"/>
</dbReference>
<dbReference type="PANTHER" id="PTHR10224">
    <property type="entry name" value="ES1 PROTEIN HOMOLOG, MITOCHONDRIAL"/>
    <property type="match status" value="1"/>
</dbReference>
<evidence type="ECO:0000259" key="1">
    <source>
        <dbReference type="Pfam" id="PF01965"/>
    </source>
</evidence>
<dbReference type="InterPro" id="IPR029062">
    <property type="entry name" value="Class_I_gatase-like"/>
</dbReference>
<dbReference type="AlphaFoldDB" id="A0AAV7JR54"/>
<organism evidence="2 3">
    <name type="scientific">Oopsacas minuta</name>
    <dbReference type="NCBI Taxonomy" id="111878"/>
    <lineage>
        <taxon>Eukaryota</taxon>
        <taxon>Metazoa</taxon>
        <taxon>Porifera</taxon>
        <taxon>Hexactinellida</taxon>
        <taxon>Hexasterophora</taxon>
        <taxon>Lyssacinosida</taxon>
        <taxon>Leucopsacidae</taxon>
        <taxon>Oopsacas</taxon>
    </lineage>
</organism>
<dbReference type="InterPro" id="IPR002818">
    <property type="entry name" value="DJ-1/PfpI"/>
</dbReference>
<feature type="domain" description="DJ-1/PfpI" evidence="1">
    <location>
        <begin position="48"/>
        <end position="186"/>
    </location>
</feature>
<dbReference type="Pfam" id="PF01965">
    <property type="entry name" value="DJ-1_PfpI"/>
    <property type="match status" value="1"/>
</dbReference>
<dbReference type="NCBIfam" id="NF008747">
    <property type="entry name" value="PRK11780.1"/>
    <property type="match status" value="1"/>
</dbReference>
<reference evidence="2 3" key="1">
    <citation type="journal article" date="2023" name="BMC Biol.">
        <title>The compact genome of the sponge Oopsacas minuta (Hexactinellida) is lacking key metazoan core genes.</title>
        <authorList>
            <person name="Santini S."/>
            <person name="Schenkelaars Q."/>
            <person name="Jourda C."/>
            <person name="Duchesne M."/>
            <person name="Belahbib H."/>
            <person name="Rocher C."/>
            <person name="Selva M."/>
            <person name="Riesgo A."/>
            <person name="Vervoort M."/>
            <person name="Leys S.P."/>
            <person name="Kodjabachian L."/>
            <person name="Le Bivic A."/>
            <person name="Borchiellini C."/>
            <person name="Claverie J.M."/>
            <person name="Renard E."/>
        </authorList>
    </citation>
    <scope>NUCLEOTIDE SEQUENCE [LARGE SCALE GENOMIC DNA]</scope>
    <source>
        <strain evidence="2">SPO-2</strain>
    </source>
</reference>
<comment type="caution">
    <text evidence="2">The sequence shown here is derived from an EMBL/GenBank/DDBJ whole genome shotgun (WGS) entry which is preliminary data.</text>
</comment>
<dbReference type="PANTHER" id="PTHR10224:SF12">
    <property type="entry name" value="GLYOXALASE ELBB"/>
    <property type="match status" value="1"/>
</dbReference>
<protein>
    <submittedName>
        <fullName evidence="2">ES1-like protein</fullName>
    </submittedName>
</protein>
<accession>A0AAV7JR54</accession>
<name>A0AAV7JR54_9METZ</name>